<protein>
    <recommendedName>
        <fullName evidence="4">Tail specific protease domain-containing protein</fullName>
    </recommendedName>
</protein>
<proteinExistence type="predicted"/>
<evidence type="ECO:0000256" key="1">
    <source>
        <dbReference type="ARBA" id="ARBA00022670"/>
    </source>
</evidence>
<dbReference type="Gene3D" id="3.90.226.10">
    <property type="entry name" value="2-enoyl-CoA Hydratase, Chain A, domain 1"/>
    <property type="match status" value="1"/>
</dbReference>
<accession>A0A382TQ17</accession>
<dbReference type="SMART" id="SM00245">
    <property type="entry name" value="TSPc"/>
    <property type="match status" value="1"/>
</dbReference>
<reference evidence="5" key="1">
    <citation type="submission" date="2018-05" db="EMBL/GenBank/DDBJ databases">
        <authorList>
            <person name="Lanie J.A."/>
            <person name="Ng W.-L."/>
            <person name="Kazmierczak K.M."/>
            <person name="Andrzejewski T.M."/>
            <person name="Davidsen T.M."/>
            <person name="Wayne K.J."/>
            <person name="Tettelin H."/>
            <person name="Glass J.I."/>
            <person name="Rusch D."/>
            <person name="Podicherti R."/>
            <person name="Tsui H.-C.T."/>
            <person name="Winkler M.E."/>
        </authorList>
    </citation>
    <scope>NUCLEOTIDE SEQUENCE</scope>
</reference>
<gene>
    <name evidence="5" type="ORF">METZ01_LOCUS376907</name>
</gene>
<evidence type="ECO:0000256" key="3">
    <source>
        <dbReference type="ARBA" id="ARBA00022825"/>
    </source>
</evidence>
<dbReference type="GO" id="GO:0007165">
    <property type="term" value="P:signal transduction"/>
    <property type="evidence" value="ECO:0007669"/>
    <property type="project" value="TreeGrafter"/>
</dbReference>
<evidence type="ECO:0000313" key="5">
    <source>
        <dbReference type="EMBL" id="SVD24053.1"/>
    </source>
</evidence>
<evidence type="ECO:0000256" key="2">
    <source>
        <dbReference type="ARBA" id="ARBA00022801"/>
    </source>
</evidence>
<dbReference type="EMBL" id="UINC01138235">
    <property type="protein sequence ID" value="SVD24053.1"/>
    <property type="molecule type" value="Genomic_DNA"/>
</dbReference>
<dbReference type="GO" id="GO:0030288">
    <property type="term" value="C:outer membrane-bounded periplasmic space"/>
    <property type="evidence" value="ECO:0007669"/>
    <property type="project" value="TreeGrafter"/>
</dbReference>
<keyword evidence="2" id="KW-0378">Hydrolase</keyword>
<dbReference type="InterPro" id="IPR029045">
    <property type="entry name" value="ClpP/crotonase-like_dom_sf"/>
</dbReference>
<dbReference type="CDD" id="cd07560">
    <property type="entry name" value="Peptidase_S41_CPP"/>
    <property type="match status" value="1"/>
</dbReference>
<feature type="non-terminal residue" evidence="5">
    <location>
        <position position="1"/>
    </location>
</feature>
<keyword evidence="1" id="KW-0645">Protease</keyword>
<dbReference type="GO" id="GO:0004175">
    <property type="term" value="F:endopeptidase activity"/>
    <property type="evidence" value="ECO:0007669"/>
    <property type="project" value="TreeGrafter"/>
</dbReference>
<dbReference type="Gene3D" id="3.30.750.44">
    <property type="match status" value="1"/>
</dbReference>
<dbReference type="PANTHER" id="PTHR32060:SF30">
    <property type="entry name" value="CARBOXY-TERMINAL PROCESSING PROTEASE CTPA"/>
    <property type="match status" value="1"/>
</dbReference>
<feature type="domain" description="Tail specific protease" evidence="4">
    <location>
        <begin position="11"/>
        <end position="202"/>
    </location>
</feature>
<dbReference type="GO" id="GO:0006508">
    <property type="term" value="P:proteolysis"/>
    <property type="evidence" value="ECO:0007669"/>
    <property type="project" value="UniProtKB-KW"/>
</dbReference>
<sequence length="286" mass="31280">YIEIKIRRKIVGMIDYSLKRERILFPTVNLIEENEVLRVVISNFNNGTAQQIASKVTNAIKWAEKPISGMILDLRGNPGGVLNQAIKVADLFLVEGKILTTRGRHPSSQHEYVAGENEILSGLPIIVLINGSSASASEIVAAALQDQKRAIIVGTSSFGKGSVQSVSRLPNDGELTLTWSRFVTPSGYVLHNLGVPPNICSISEHDNAESVVAEVLKNASDLIRLMAAWRKVSVDNKHARMALKQNCPVNTKLRRIDILIAEKLISDTTLYSRILGISNSLASVHN</sequence>
<dbReference type="AlphaFoldDB" id="A0A382TQ17"/>
<dbReference type="InterPro" id="IPR004447">
    <property type="entry name" value="Peptidase_S41A"/>
</dbReference>
<dbReference type="SUPFAM" id="SSF52096">
    <property type="entry name" value="ClpP/crotonase"/>
    <property type="match status" value="1"/>
</dbReference>
<organism evidence="5">
    <name type="scientific">marine metagenome</name>
    <dbReference type="NCBI Taxonomy" id="408172"/>
    <lineage>
        <taxon>unclassified sequences</taxon>
        <taxon>metagenomes</taxon>
        <taxon>ecological metagenomes</taxon>
    </lineage>
</organism>
<dbReference type="Pfam" id="PF03572">
    <property type="entry name" value="Peptidase_S41"/>
    <property type="match status" value="1"/>
</dbReference>
<name>A0A382TQ17_9ZZZZ</name>
<dbReference type="GO" id="GO:0008236">
    <property type="term" value="F:serine-type peptidase activity"/>
    <property type="evidence" value="ECO:0007669"/>
    <property type="project" value="UniProtKB-KW"/>
</dbReference>
<evidence type="ECO:0000259" key="4">
    <source>
        <dbReference type="SMART" id="SM00245"/>
    </source>
</evidence>
<dbReference type="PANTHER" id="PTHR32060">
    <property type="entry name" value="TAIL-SPECIFIC PROTEASE"/>
    <property type="match status" value="1"/>
</dbReference>
<dbReference type="InterPro" id="IPR005151">
    <property type="entry name" value="Tail-specific_protease"/>
</dbReference>
<keyword evidence="3" id="KW-0720">Serine protease</keyword>